<evidence type="ECO:0000256" key="6">
    <source>
        <dbReference type="ARBA" id="ARBA00022692"/>
    </source>
</evidence>
<comment type="caution">
    <text evidence="13">The sequence shown here is derived from an EMBL/GenBank/DDBJ whole genome shotgun (WGS) entry which is preliminary data.</text>
</comment>
<evidence type="ECO:0000256" key="8">
    <source>
        <dbReference type="ARBA" id="ARBA00022989"/>
    </source>
</evidence>
<gene>
    <name evidence="13" type="primary">phoR</name>
    <name evidence="13" type="ORF">AXFE_20610</name>
</gene>
<evidence type="ECO:0000256" key="2">
    <source>
        <dbReference type="ARBA" id="ARBA00004236"/>
    </source>
</evidence>
<evidence type="ECO:0000256" key="3">
    <source>
        <dbReference type="ARBA" id="ARBA00012438"/>
    </source>
</evidence>
<dbReference type="GO" id="GO:0009927">
    <property type="term" value="F:histidine phosphotransfer kinase activity"/>
    <property type="evidence" value="ECO:0007669"/>
    <property type="project" value="TreeGrafter"/>
</dbReference>
<accession>A0A0D8HGE6</accession>
<sequence length="454" mass="49010">MRHRLALTISLVVLVALIVAGTGVVLILRAQVQHGAVVQLSKEVETIANQANIANAQILRLIRIAAALDGAKLIPINQTTGMPLFNLPRPLIASIFSPTKILGGYGQSGVFRNFAYAALPIHTGVGSPQSRLNLLVITRAIPPIHTAIIFLAITMLTAILIAIVAAEALTFRLTKPILGVIATTSKIAKGDFEARIPDDPQRFKELDLLIESINTMAQDLAESKDAQSQFLLAISHDLRTPLTSIKGYAEGIIDSAVEPNDGAKTILNQANRLSRLVGDLLDLAKLQANTFSLSIQKIDPKMIADQVARVLGDKARRSQIDFKYLPFSTSSDLEIQGDPDRLIQILTNIGDNAYKFAATRIALTCSIQDNEIRITIADDGPGISETAKEAIFKRPYQAGDTKAREVGSGFGLLIASRLAQNMNGRISYKSPFVENSSGTAMTVAFDRSDLNLDL</sequence>
<dbReference type="PATRIC" id="fig|1280514.3.peg.2701"/>
<dbReference type="Proteomes" id="UP000032360">
    <property type="component" value="Unassembled WGS sequence"/>
</dbReference>
<dbReference type="PROSITE" id="PS50109">
    <property type="entry name" value="HIS_KIN"/>
    <property type="match status" value="1"/>
</dbReference>
<dbReference type="RefSeq" id="WP_052605697.1">
    <property type="nucleotide sequence ID" value="NZ_JXYS01000066.1"/>
</dbReference>
<protein>
    <recommendedName>
        <fullName evidence="3">histidine kinase</fullName>
        <ecNumber evidence="3">2.7.13.3</ecNumber>
    </recommendedName>
</protein>
<keyword evidence="6 10" id="KW-0812">Transmembrane</keyword>
<keyword evidence="5 13" id="KW-0808">Transferase</keyword>
<dbReference type="GO" id="GO:0005886">
    <property type="term" value="C:plasma membrane"/>
    <property type="evidence" value="ECO:0007669"/>
    <property type="project" value="UniProtKB-SubCell"/>
</dbReference>
<dbReference type="SUPFAM" id="SSF47384">
    <property type="entry name" value="Homodimeric domain of signal transducing histidine kinase"/>
    <property type="match status" value="1"/>
</dbReference>
<evidence type="ECO:0000256" key="1">
    <source>
        <dbReference type="ARBA" id="ARBA00000085"/>
    </source>
</evidence>
<dbReference type="GO" id="GO:0000155">
    <property type="term" value="F:phosphorelay sensor kinase activity"/>
    <property type="evidence" value="ECO:0007669"/>
    <property type="project" value="InterPro"/>
</dbReference>
<feature type="transmembrane region" description="Helical" evidence="10">
    <location>
        <begin position="147"/>
        <end position="169"/>
    </location>
</feature>
<dbReference type="Gene3D" id="3.30.565.10">
    <property type="entry name" value="Histidine kinase-like ATPase, C-terminal domain"/>
    <property type="match status" value="1"/>
</dbReference>
<dbReference type="OrthoDB" id="3190394at2"/>
<keyword evidence="10" id="KW-0472">Membrane</keyword>
<keyword evidence="4" id="KW-0597">Phosphoprotein</keyword>
<dbReference type="PANTHER" id="PTHR43047:SF72">
    <property type="entry name" value="OSMOSENSING HISTIDINE PROTEIN KINASE SLN1"/>
    <property type="match status" value="1"/>
</dbReference>
<keyword evidence="8 10" id="KW-1133">Transmembrane helix</keyword>
<dbReference type="InterPro" id="IPR004358">
    <property type="entry name" value="Sig_transdc_His_kin-like_C"/>
</dbReference>
<evidence type="ECO:0000259" key="11">
    <source>
        <dbReference type="PROSITE" id="PS50109"/>
    </source>
</evidence>
<dbReference type="InterPro" id="IPR005467">
    <property type="entry name" value="His_kinase_dom"/>
</dbReference>
<evidence type="ECO:0000313" key="14">
    <source>
        <dbReference type="Proteomes" id="UP000032360"/>
    </source>
</evidence>
<dbReference type="EMBL" id="JXYS01000066">
    <property type="protein sequence ID" value="KJF17065.1"/>
    <property type="molecule type" value="Genomic_DNA"/>
</dbReference>
<proteinExistence type="predicted"/>
<dbReference type="InterPro" id="IPR003661">
    <property type="entry name" value="HisK_dim/P_dom"/>
</dbReference>
<dbReference type="Pfam" id="PF02518">
    <property type="entry name" value="HATPase_c"/>
    <property type="match status" value="1"/>
</dbReference>
<dbReference type="STRING" id="1280514.AXFE_20610"/>
<dbReference type="Pfam" id="PF00512">
    <property type="entry name" value="HisKA"/>
    <property type="match status" value="1"/>
</dbReference>
<dbReference type="Gene3D" id="6.10.340.10">
    <property type="match status" value="1"/>
</dbReference>
<dbReference type="SMART" id="SM00387">
    <property type="entry name" value="HATPase_c"/>
    <property type="match status" value="1"/>
</dbReference>
<comment type="subcellular location">
    <subcellularLocation>
        <location evidence="2">Cell membrane</location>
    </subcellularLocation>
</comment>
<comment type="catalytic activity">
    <reaction evidence="1">
        <text>ATP + protein L-histidine = ADP + protein N-phospho-L-histidine.</text>
        <dbReference type="EC" id="2.7.13.3"/>
    </reaction>
</comment>
<dbReference type="CDD" id="cd00082">
    <property type="entry name" value="HisKA"/>
    <property type="match status" value="1"/>
</dbReference>
<keyword evidence="14" id="KW-1185">Reference proteome</keyword>
<dbReference type="SUPFAM" id="SSF55874">
    <property type="entry name" value="ATPase domain of HSP90 chaperone/DNA topoisomerase II/histidine kinase"/>
    <property type="match status" value="1"/>
</dbReference>
<keyword evidence="7" id="KW-0418">Kinase</keyword>
<dbReference type="PRINTS" id="PR00344">
    <property type="entry name" value="BCTRLSENSOR"/>
</dbReference>
<dbReference type="CDD" id="cd06225">
    <property type="entry name" value="HAMP"/>
    <property type="match status" value="1"/>
</dbReference>
<dbReference type="PANTHER" id="PTHR43047">
    <property type="entry name" value="TWO-COMPONENT HISTIDINE PROTEIN KINASE"/>
    <property type="match status" value="1"/>
</dbReference>
<dbReference type="SMART" id="SM00304">
    <property type="entry name" value="HAMP"/>
    <property type="match status" value="1"/>
</dbReference>
<dbReference type="EC" id="2.7.13.3" evidence="3"/>
<name>A0A0D8HGE6_9ACTN</name>
<evidence type="ECO:0000256" key="9">
    <source>
        <dbReference type="ARBA" id="ARBA00023012"/>
    </source>
</evidence>
<dbReference type="SMART" id="SM00388">
    <property type="entry name" value="HisKA"/>
    <property type="match status" value="1"/>
</dbReference>
<dbReference type="Pfam" id="PF00672">
    <property type="entry name" value="HAMP"/>
    <property type="match status" value="1"/>
</dbReference>
<reference evidence="13 14" key="1">
    <citation type="submission" date="2015-01" db="EMBL/GenBank/DDBJ databases">
        <title>Draft genome of the acidophilic iron oxidizer Acidithrix ferrooxidans strain Py-F3.</title>
        <authorList>
            <person name="Poehlein A."/>
            <person name="Eisen S."/>
            <person name="Schloemann M."/>
            <person name="Johnson B.D."/>
            <person name="Daniel R."/>
            <person name="Muehling M."/>
        </authorList>
    </citation>
    <scope>NUCLEOTIDE SEQUENCE [LARGE SCALE GENOMIC DNA]</scope>
    <source>
        <strain evidence="13 14">Py-F3</strain>
    </source>
</reference>
<evidence type="ECO:0000256" key="5">
    <source>
        <dbReference type="ARBA" id="ARBA00022679"/>
    </source>
</evidence>
<dbReference type="InterPro" id="IPR003594">
    <property type="entry name" value="HATPase_dom"/>
</dbReference>
<dbReference type="InterPro" id="IPR036097">
    <property type="entry name" value="HisK_dim/P_sf"/>
</dbReference>
<dbReference type="InterPro" id="IPR003660">
    <property type="entry name" value="HAMP_dom"/>
</dbReference>
<dbReference type="PROSITE" id="PS50885">
    <property type="entry name" value="HAMP"/>
    <property type="match status" value="1"/>
</dbReference>
<dbReference type="SUPFAM" id="SSF158472">
    <property type="entry name" value="HAMP domain-like"/>
    <property type="match status" value="1"/>
</dbReference>
<dbReference type="Gene3D" id="1.10.287.130">
    <property type="match status" value="1"/>
</dbReference>
<evidence type="ECO:0000313" key="13">
    <source>
        <dbReference type="EMBL" id="KJF17065.1"/>
    </source>
</evidence>
<dbReference type="AlphaFoldDB" id="A0A0D8HGE6"/>
<dbReference type="FunFam" id="1.10.287.130:FF:000001">
    <property type="entry name" value="Two-component sensor histidine kinase"/>
    <property type="match status" value="1"/>
</dbReference>
<evidence type="ECO:0000259" key="12">
    <source>
        <dbReference type="PROSITE" id="PS50885"/>
    </source>
</evidence>
<feature type="domain" description="HAMP" evidence="12">
    <location>
        <begin position="171"/>
        <end position="225"/>
    </location>
</feature>
<evidence type="ECO:0000256" key="10">
    <source>
        <dbReference type="SAM" id="Phobius"/>
    </source>
</evidence>
<evidence type="ECO:0000256" key="4">
    <source>
        <dbReference type="ARBA" id="ARBA00022553"/>
    </source>
</evidence>
<feature type="domain" description="Histidine kinase" evidence="11">
    <location>
        <begin position="233"/>
        <end position="449"/>
    </location>
</feature>
<organism evidence="13 14">
    <name type="scientific">Acidithrix ferrooxidans</name>
    <dbReference type="NCBI Taxonomy" id="1280514"/>
    <lineage>
        <taxon>Bacteria</taxon>
        <taxon>Bacillati</taxon>
        <taxon>Actinomycetota</taxon>
        <taxon>Acidimicrobiia</taxon>
        <taxon>Acidimicrobiales</taxon>
        <taxon>Acidimicrobiaceae</taxon>
        <taxon>Acidithrix</taxon>
    </lineage>
</organism>
<dbReference type="InterPro" id="IPR036890">
    <property type="entry name" value="HATPase_C_sf"/>
</dbReference>
<evidence type="ECO:0000256" key="7">
    <source>
        <dbReference type="ARBA" id="ARBA00022777"/>
    </source>
</evidence>
<keyword evidence="9" id="KW-0902">Two-component regulatory system</keyword>